<protein>
    <submittedName>
        <fullName evidence="1">Uncharacterized protein</fullName>
    </submittedName>
</protein>
<dbReference type="EMBL" id="RXNR01000088">
    <property type="protein sequence ID" value="RTQ87790.1"/>
    <property type="molecule type" value="Genomic_DNA"/>
</dbReference>
<evidence type="ECO:0000313" key="1">
    <source>
        <dbReference type="EMBL" id="RTQ87790.1"/>
    </source>
</evidence>
<dbReference type="InterPro" id="IPR011042">
    <property type="entry name" value="6-blade_b-propeller_TolB-like"/>
</dbReference>
<reference evidence="1 2" key="1">
    <citation type="submission" date="2018-12" db="EMBL/GenBank/DDBJ databases">
        <authorList>
            <person name="Yu L."/>
        </authorList>
    </citation>
    <scope>NUCLEOTIDE SEQUENCE [LARGE SCALE GENOMIC DNA]</scope>
    <source>
        <strain evidence="1 2">S5H2222</strain>
    </source>
</reference>
<keyword evidence="2" id="KW-1185">Reference proteome</keyword>
<evidence type="ECO:0000313" key="2">
    <source>
        <dbReference type="Proteomes" id="UP000276349"/>
    </source>
</evidence>
<sequence>MLQKNSYDRCTSKDPTTLAGKILRMNLDSSISNDNPFLRTKDLHYVLCI</sequence>
<gene>
    <name evidence="1" type="ORF">EKG35_18650</name>
</gene>
<organism evidence="1 2">
    <name type="scientific">Lysinibacillus telephonicus</name>
    <dbReference type="NCBI Taxonomy" id="1714840"/>
    <lineage>
        <taxon>Bacteria</taxon>
        <taxon>Bacillati</taxon>
        <taxon>Bacillota</taxon>
        <taxon>Bacilli</taxon>
        <taxon>Bacillales</taxon>
        <taxon>Bacillaceae</taxon>
        <taxon>Lysinibacillus</taxon>
    </lineage>
</organism>
<dbReference type="Proteomes" id="UP000276349">
    <property type="component" value="Unassembled WGS sequence"/>
</dbReference>
<proteinExistence type="predicted"/>
<dbReference type="Gene3D" id="2.120.10.30">
    <property type="entry name" value="TolB, C-terminal domain"/>
    <property type="match status" value="1"/>
</dbReference>
<dbReference type="AlphaFoldDB" id="A0A431UEJ2"/>
<accession>A0A431UEJ2</accession>
<comment type="caution">
    <text evidence="1">The sequence shown here is derived from an EMBL/GenBank/DDBJ whole genome shotgun (WGS) entry which is preliminary data.</text>
</comment>
<name>A0A431UEJ2_9BACI</name>